<evidence type="ECO:0000256" key="5">
    <source>
        <dbReference type="SAM" id="MobiDB-lite"/>
    </source>
</evidence>
<proteinExistence type="predicted"/>
<dbReference type="RefSeq" id="WP_109034878.1">
    <property type="nucleotide sequence ID" value="NZ_CP029210.1"/>
</dbReference>
<dbReference type="Gene3D" id="3.30.1330.60">
    <property type="entry name" value="OmpA-like domain"/>
    <property type="match status" value="1"/>
</dbReference>
<keyword evidence="7" id="KW-0966">Cell projection</keyword>
<feature type="region of interest" description="Disordered" evidence="5">
    <location>
        <begin position="133"/>
        <end position="152"/>
    </location>
</feature>
<dbReference type="KEGG" id="aon:DEH84_03720"/>
<evidence type="ECO:0000313" key="7">
    <source>
        <dbReference type="EMBL" id="AWI52623.1"/>
    </source>
</evidence>
<evidence type="ECO:0000256" key="3">
    <source>
        <dbReference type="ARBA" id="ARBA00023237"/>
    </source>
</evidence>
<dbReference type="PROSITE" id="PS51123">
    <property type="entry name" value="OMPA_2"/>
    <property type="match status" value="1"/>
</dbReference>
<dbReference type="InterPro" id="IPR006665">
    <property type="entry name" value="OmpA-like"/>
</dbReference>
<dbReference type="GO" id="GO:0009279">
    <property type="term" value="C:cell outer membrane"/>
    <property type="evidence" value="ECO:0007669"/>
    <property type="project" value="UniProtKB-SubCell"/>
</dbReference>
<dbReference type="InterPro" id="IPR050330">
    <property type="entry name" value="Bact_OuterMem_StrucFunc"/>
</dbReference>
<dbReference type="InterPro" id="IPR006664">
    <property type="entry name" value="OMP_bac"/>
</dbReference>
<dbReference type="Pfam" id="PF00691">
    <property type="entry name" value="OmpA"/>
    <property type="match status" value="1"/>
</dbReference>
<keyword evidence="8" id="KW-1185">Reference proteome</keyword>
<dbReference type="PROSITE" id="PS51257">
    <property type="entry name" value="PROKAR_LIPOPROTEIN"/>
    <property type="match status" value="1"/>
</dbReference>
<evidence type="ECO:0000256" key="1">
    <source>
        <dbReference type="ARBA" id="ARBA00004442"/>
    </source>
</evidence>
<evidence type="ECO:0000256" key="2">
    <source>
        <dbReference type="ARBA" id="ARBA00023136"/>
    </source>
</evidence>
<gene>
    <name evidence="7" type="ORF">DEH84_03720</name>
</gene>
<keyword evidence="7" id="KW-0282">Flagellum</keyword>
<evidence type="ECO:0000313" key="8">
    <source>
        <dbReference type="Proteomes" id="UP000244892"/>
    </source>
</evidence>
<dbReference type="PANTHER" id="PTHR30329:SF21">
    <property type="entry name" value="LIPOPROTEIN YIAD-RELATED"/>
    <property type="match status" value="1"/>
</dbReference>
<dbReference type="PRINTS" id="PR01021">
    <property type="entry name" value="OMPADOMAIN"/>
</dbReference>
<dbReference type="PRINTS" id="PR01023">
    <property type="entry name" value="NAFLGMOTY"/>
</dbReference>
<organism evidence="7 8">
    <name type="scientific">Aquabacterium olei</name>
    <dbReference type="NCBI Taxonomy" id="1296669"/>
    <lineage>
        <taxon>Bacteria</taxon>
        <taxon>Pseudomonadati</taxon>
        <taxon>Pseudomonadota</taxon>
        <taxon>Betaproteobacteria</taxon>
        <taxon>Burkholderiales</taxon>
        <taxon>Aquabacterium</taxon>
    </lineage>
</organism>
<dbReference type="InterPro" id="IPR025511">
    <property type="entry name" value="DUF4398"/>
</dbReference>
<dbReference type="Pfam" id="PF14346">
    <property type="entry name" value="DUF4398"/>
    <property type="match status" value="1"/>
</dbReference>
<protein>
    <submittedName>
        <fullName evidence="7">Flagellar motor protein MotB</fullName>
    </submittedName>
</protein>
<dbReference type="OrthoDB" id="9782229at2"/>
<accession>A0A2U8FNN1</accession>
<dbReference type="Proteomes" id="UP000244892">
    <property type="component" value="Chromosome"/>
</dbReference>
<sequence>MSTRLPSSLPPYRPQRLWAVLAGVATLTLAACQTTPPRNAELEQARQLVQTASTSPDVAAGAPLELERARRRLQTAEKNWADERDERETRHLAYLAAQQAQVALNVGAQYAADRVVAGGGTARAQAEAEAQAQRARQAEAQARSAGASAQSASERARLLEQALREMAAKPTDRGMVMVLQDVLFDVGRAELREGGKARLEKLAQVMSQFPERKIIVEGYTDSTGSDASNQSLSERRADSVKQALVGMGIPAERIETKGFGEARPVANNKTPAGRQQNRRVELVFSQEDGRFANPNR</sequence>
<evidence type="ECO:0000256" key="4">
    <source>
        <dbReference type="PROSITE-ProRule" id="PRU00473"/>
    </source>
</evidence>
<reference evidence="7 8" key="1">
    <citation type="submission" date="2018-05" db="EMBL/GenBank/DDBJ databases">
        <title>complete genome sequence of Aquabacterium olei NBRC 110486.</title>
        <authorList>
            <person name="Tang B."/>
            <person name="Chang J."/>
            <person name="Zhang L."/>
            <person name="Yang H."/>
        </authorList>
    </citation>
    <scope>NUCLEOTIDE SEQUENCE [LARGE SCALE GENOMIC DNA]</scope>
    <source>
        <strain evidence="7 8">NBRC 110486</strain>
    </source>
</reference>
<feature type="domain" description="OmpA-like" evidence="6">
    <location>
        <begin position="171"/>
        <end position="288"/>
    </location>
</feature>
<keyword evidence="7" id="KW-0969">Cilium</keyword>
<dbReference type="SUPFAM" id="SSF103088">
    <property type="entry name" value="OmpA-like"/>
    <property type="match status" value="1"/>
</dbReference>
<dbReference type="AlphaFoldDB" id="A0A2U8FNN1"/>
<comment type="subcellular location">
    <subcellularLocation>
        <location evidence="1">Cell outer membrane</location>
    </subcellularLocation>
</comment>
<keyword evidence="2 4" id="KW-0472">Membrane</keyword>
<dbReference type="EMBL" id="CP029210">
    <property type="protein sequence ID" value="AWI52623.1"/>
    <property type="molecule type" value="Genomic_DNA"/>
</dbReference>
<name>A0A2U8FNN1_9BURK</name>
<dbReference type="PANTHER" id="PTHR30329">
    <property type="entry name" value="STATOR ELEMENT OF FLAGELLAR MOTOR COMPLEX"/>
    <property type="match status" value="1"/>
</dbReference>
<evidence type="ECO:0000259" key="6">
    <source>
        <dbReference type="PROSITE" id="PS51123"/>
    </source>
</evidence>
<dbReference type="CDD" id="cd07185">
    <property type="entry name" value="OmpA_C-like"/>
    <property type="match status" value="1"/>
</dbReference>
<keyword evidence="3" id="KW-0998">Cell outer membrane</keyword>
<feature type="region of interest" description="Disordered" evidence="5">
    <location>
        <begin position="255"/>
        <end position="296"/>
    </location>
</feature>
<dbReference type="InterPro" id="IPR036737">
    <property type="entry name" value="OmpA-like_sf"/>
</dbReference>